<dbReference type="EC" id="2.4.1.-" evidence="13"/>
<dbReference type="Pfam" id="PF05007">
    <property type="entry name" value="Mannosyl_trans"/>
    <property type="match status" value="1"/>
</dbReference>
<dbReference type="GO" id="GO:0051751">
    <property type="term" value="F:alpha-1,4-mannosyltransferase activity"/>
    <property type="evidence" value="ECO:0007669"/>
    <property type="project" value="InterPro"/>
</dbReference>
<keyword evidence="11 13" id="KW-0472">Membrane</keyword>
<evidence type="ECO:0000256" key="6">
    <source>
        <dbReference type="ARBA" id="ARBA00022676"/>
    </source>
</evidence>
<keyword evidence="14" id="KW-0732">Signal</keyword>
<keyword evidence="7 13" id="KW-0808">Transferase</keyword>
<organism evidence="15 16">
    <name type="scientific">Penicillium canescens</name>
    <dbReference type="NCBI Taxonomy" id="5083"/>
    <lineage>
        <taxon>Eukaryota</taxon>
        <taxon>Fungi</taxon>
        <taxon>Dikarya</taxon>
        <taxon>Ascomycota</taxon>
        <taxon>Pezizomycotina</taxon>
        <taxon>Eurotiomycetes</taxon>
        <taxon>Eurotiomycetidae</taxon>
        <taxon>Eurotiales</taxon>
        <taxon>Aspergillaceae</taxon>
        <taxon>Penicillium</taxon>
    </lineage>
</organism>
<feature type="signal peptide" evidence="14">
    <location>
        <begin position="1"/>
        <end position="32"/>
    </location>
</feature>
<evidence type="ECO:0000256" key="7">
    <source>
        <dbReference type="ARBA" id="ARBA00022679"/>
    </source>
</evidence>
<evidence type="ECO:0000256" key="2">
    <source>
        <dbReference type="ARBA" id="ARBA00004687"/>
    </source>
</evidence>
<dbReference type="GO" id="GO:0005789">
    <property type="term" value="C:endoplasmic reticulum membrane"/>
    <property type="evidence" value="ECO:0007669"/>
    <property type="project" value="UniProtKB-SubCell"/>
</dbReference>
<feature type="transmembrane region" description="Helical" evidence="13">
    <location>
        <begin position="284"/>
        <end position="303"/>
    </location>
</feature>
<feature type="transmembrane region" description="Helical" evidence="13">
    <location>
        <begin position="147"/>
        <end position="163"/>
    </location>
</feature>
<keyword evidence="16" id="KW-1185">Reference proteome</keyword>
<dbReference type="GO" id="GO:0006506">
    <property type="term" value="P:GPI anchor biosynthetic process"/>
    <property type="evidence" value="ECO:0007669"/>
    <property type="project" value="UniProtKB-KW"/>
</dbReference>
<feature type="transmembrane region" description="Helical" evidence="13">
    <location>
        <begin position="381"/>
        <end position="405"/>
    </location>
</feature>
<reference evidence="15" key="2">
    <citation type="submission" date="2023-01" db="EMBL/GenBank/DDBJ databases">
        <authorList>
            <person name="Petersen C."/>
        </authorList>
    </citation>
    <scope>NUCLEOTIDE SEQUENCE</scope>
    <source>
        <strain evidence="15">IBT 15450</strain>
    </source>
</reference>
<evidence type="ECO:0000256" key="11">
    <source>
        <dbReference type="ARBA" id="ARBA00023136"/>
    </source>
</evidence>
<dbReference type="GO" id="GO:0004376">
    <property type="term" value="F:GPI mannosyltransferase activity"/>
    <property type="evidence" value="ECO:0007669"/>
    <property type="project" value="InterPro"/>
</dbReference>
<dbReference type="Proteomes" id="UP001219568">
    <property type="component" value="Unassembled WGS sequence"/>
</dbReference>
<keyword evidence="9 13" id="KW-0256">Endoplasmic reticulum</keyword>
<feature type="transmembrane region" description="Helical" evidence="13">
    <location>
        <begin position="170"/>
        <end position="193"/>
    </location>
</feature>
<feature type="chain" id="PRO_5041954700" description="GPI mannosyltransferase 1" evidence="14">
    <location>
        <begin position="33"/>
        <end position="425"/>
    </location>
</feature>
<comment type="pathway">
    <text evidence="2 13">Glycolipid biosynthesis; glycosylphosphatidylinositol-anchor biosynthesis.</text>
</comment>
<dbReference type="PANTHER" id="PTHR12886">
    <property type="entry name" value="PIG-M MANNOSYLTRANSFERASE"/>
    <property type="match status" value="1"/>
</dbReference>
<evidence type="ECO:0000256" key="1">
    <source>
        <dbReference type="ARBA" id="ARBA00004477"/>
    </source>
</evidence>
<evidence type="ECO:0000256" key="14">
    <source>
        <dbReference type="SAM" id="SignalP"/>
    </source>
</evidence>
<feature type="transmembrane region" description="Helical" evidence="13">
    <location>
        <begin position="315"/>
        <end position="340"/>
    </location>
</feature>
<evidence type="ECO:0000256" key="13">
    <source>
        <dbReference type="RuleBase" id="RU365064"/>
    </source>
</evidence>
<sequence>MSLFSSPTRVFLAATALRLILLVYGGWQDAHSAVKYTDIDYMVFTDAARYVSKGQSPYARDTYRYTPLLAWMLVPTAWEGPAPWSALTFAFGKALFALSDVLAGWLVVQLLVRCFRFPVERALRYVAAVWLWNPMVANISTRGSSEGLLGVLVAALLWATLTRKPVVAGLILGLAVHFKIYPFIYGVSILWWWDAERDGAQSAGSGLVARVIGFITPSRVKFTLAALMSFVALNLVMYLQYGTPFLQHTFFHHLTRIDHRHNFSPYSTLLYLSAAGGAETHFEALAFLPQLVLVVIALPLVLAKKSLTTAMLAQTFTFVTFNKVCTSQYFLWYLILLPFYLPSSSLIRRPTLGISAALLWVIGQALWLSQGYNLEFLGLPSFVPGLFLAGLFFFAVNVWILGIIVRDGGEGAGEIESEKEDRKLR</sequence>
<gene>
    <name evidence="15" type="ORF">N7460_001256</name>
</gene>
<keyword evidence="8 13" id="KW-0812">Transmembrane</keyword>
<feature type="transmembrane region" description="Helical" evidence="13">
    <location>
        <begin position="352"/>
        <end position="369"/>
    </location>
</feature>
<accession>A0AAD6IP52</accession>
<feature type="transmembrane region" description="Helical" evidence="13">
    <location>
        <begin position="222"/>
        <end position="241"/>
    </location>
</feature>
<evidence type="ECO:0000256" key="9">
    <source>
        <dbReference type="ARBA" id="ARBA00022824"/>
    </source>
</evidence>
<comment type="subcellular location">
    <subcellularLocation>
        <location evidence="1 13">Endoplasmic reticulum membrane</location>
        <topology evidence="1 13">Multi-pass membrane protein</topology>
    </subcellularLocation>
</comment>
<evidence type="ECO:0000256" key="5">
    <source>
        <dbReference type="ARBA" id="ARBA00022502"/>
    </source>
</evidence>
<proteinExistence type="inferred from homology"/>
<evidence type="ECO:0000313" key="16">
    <source>
        <dbReference type="Proteomes" id="UP001219568"/>
    </source>
</evidence>
<evidence type="ECO:0000256" key="4">
    <source>
        <dbReference type="ARBA" id="ARBA00013797"/>
    </source>
</evidence>
<keyword evidence="5 13" id="KW-0337">GPI-anchor biosynthesis</keyword>
<dbReference type="PANTHER" id="PTHR12886:SF0">
    <property type="entry name" value="GPI MANNOSYLTRANSFERASE 1"/>
    <property type="match status" value="1"/>
</dbReference>
<dbReference type="GO" id="GO:1990529">
    <property type="term" value="C:glycosylphosphatidylinositol-mannosyltransferase I complex"/>
    <property type="evidence" value="ECO:0007669"/>
    <property type="project" value="TreeGrafter"/>
</dbReference>
<keyword evidence="10 13" id="KW-1133">Transmembrane helix</keyword>
<comment type="caution">
    <text evidence="15">The sequence shown here is derived from an EMBL/GenBank/DDBJ whole genome shotgun (WGS) entry which is preliminary data.</text>
</comment>
<dbReference type="InterPro" id="IPR007704">
    <property type="entry name" value="PIG-M"/>
</dbReference>
<dbReference type="AlphaFoldDB" id="A0AAD6IP52"/>
<evidence type="ECO:0000256" key="12">
    <source>
        <dbReference type="ARBA" id="ARBA00025399"/>
    </source>
</evidence>
<reference evidence="15" key="1">
    <citation type="journal article" date="2023" name="IMA Fungus">
        <title>Comparative genomic study of the Penicillium genus elucidates a diverse pangenome and 15 lateral gene transfer events.</title>
        <authorList>
            <person name="Petersen C."/>
            <person name="Sorensen T."/>
            <person name="Nielsen M.R."/>
            <person name="Sondergaard T.E."/>
            <person name="Sorensen J.L."/>
            <person name="Fitzpatrick D.A."/>
            <person name="Frisvad J.C."/>
            <person name="Nielsen K.L."/>
        </authorList>
    </citation>
    <scope>NUCLEOTIDE SEQUENCE</scope>
    <source>
        <strain evidence="15">IBT 15450</strain>
    </source>
</reference>
<evidence type="ECO:0000256" key="3">
    <source>
        <dbReference type="ARBA" id="ARBA00011071"/>
    </source>
</evidence>
<evidence type="ECO:0000256" key="8">
    <source>
        <dbReference type="ARBA" id="ARBA00022692"/>
    </source>
</evidence>
<dbReference type="EMBL" id="JAQJZL010000001">
    <property type="protein sequence ID" value="KAJ6057982.1"/>
    <property type="molecule type" value="Genomic_DNA"/>
</dbReference>
<evidence type="ECO:0000256" key="10">
    <source>
        <dbReference type="ARBA" id="ARBA00022989"/>
    </source>
</evidence>
<comment type="function">
    <text evidence="12 13">Mannosyltransferase involved in glycosylphosphatidylinositol-anchor biosynthesis. Transfers the first alpha-1,4-mannose to GlcN-acyl-PI during GPI precursor assembly. Required for cell wall integrity.</text>
</comment>
<name>A0AAD6IP52_PENCN</name>
<evidence type="ECO:0000313" key="15">
    <source>
        <dbReference type="EMBL" id="KAJ6057982.1"/>
    </source>
</evidence>
<protein>
    <recommendedName>
        <fullName evidence="4 13">GPI mannosyltransferase 1</fullName>
        <ecNumber evidence="13">2.4.1.-</ecNumber>
    </recommendedName>
    <alternativeName>
        <fullName evidence="13">GPI mannosyltransferase I</fullName>
    </alternativeName>
</protein>
<comment type="similarity">
    <text evidence="3 13">Belongs to the PIGM family.</text>
</comment>
<keyword evidence="6 13" id="KW-0328">Glycosyltransferase</keyword>